<dbReference type="PANTHER" id="PTHR43297:SF2">
    <property type="entry name" value="DIPEPTIDE TRANSPORT ATP-BINDING PROTEIN DPPD"/>
    <property type="match status" value="1"/>
</dbReference>
<evidence type="ECO:0000313" key="9">
    <source>
        <dbReference type="EMBL" id="MBB4931564.1"/>
    </source>
</evidence>
<evidence type="ECO:0000256" key="6">
    <source>
        <dbReference type="ARBA" id="ARBA00022840"/>
    </source>
</evidence>
<dbReference type="RefSeq" id="WP_184577901.1">
    <property type="nucleotide sequence ID" value="NZ_JACHJT010000001.1"/>
</dbReference>
<dbReference type="SUPFAM" id="SSF52540">
    <property type="entry name" value="P-loop containing nucleoside triphosphate hydrolases"/>
    <property type="match status" value="1"/>
</dbReference>
<sequence>MLEVADLRVRVAGRGLASYPVEDVGFRMRPGERLGLIGESGSGKSLTALALMGLLPPGCTAAGSVRLDGTELLTLDERAMRRVRGARMAMVFQDALTALNPLVRVGRQVAEPFRRHQGMSAPAAARTAVGFLELVGFAEPAATARAYPVHLSGGQRQRVCIAMALACRPRVLIADEPTSALDVTVQAEILDLLDRVLDLETDHRPSLLFITHDLAVVARSCERVLVLRDGRIIERGPTASLLRDPAHEHTRALLADARAAGWNE</sequence>
<dbReference type="SMART" id="SM00382">
    <property type="entry name" value="AAA"/>
    <property type="match status" value="1"/>
</dbReference>
<dbReference type="PROSITE" id="PS00211">
    <property type="entry name" value="ABC_TRANSPORTER_1"/>
    <property type="match status" value="1"/>
</dbReference>
<dbReference type="Gene3D" id="3.40.50.300">
    <property type="entry name" value="P-loop containing nucleotide triphosphate hydrolases"/>
    <property type="match status" value="1"/>
</dbReference>
<dbReference type="InterPro" id="IPR003439">
    <property type="entry name" value="ABC_transporter-like_ATP-bd"/>
</dbReference>
<dbReference type="GO" id="GO:0005524">
    <property type="term" value="F:ATP binding"/>
    <property type="evidence" value="ECO:0007669"/>
    <property type="project" value="UniProtKB-KW"/>
</dbReference>
<dbReference type="GO" id="GO:0016887">
    <property type="term" value="F:ATP hydrolysis activity"/>
    <property type="evidence" value="ECO:0007669"/>
    <property type="project" value="InterPro"/>
</dbReference>
<comment type="subcellular location">
    <subcellularLocation>
        <location evidence="1">Cell membrane</location>
        <topology evidence="1">Peripheral membrane protein</topology>
    </subcellularLocation>
</comment>
<name>A0A7W7RGJ9_9ACTN</name>
<comment type="similarity">
    <text evidence="2">Belongs to the ABC transporter superfamily.</text>
</comment>
<reference evidence="9 10" key="1">
    <citation type="submission" date="2020-08" db="EMBL/GenBank/DDBJ databases">
        <title>Sequencing the genomes of 1000 actinobacteria strains.</title>
        <authorList>
            <person name="Klenk H.-P."/>
        </authorList>
    </citation>
    <scope>NUCLEOTIDE SEQUENCE [LARGE SCALE GENOMIC DNA]</scope>
    <source>
        <strain evidence="9 10">DSM 102030</strain>
    </source>
</reference>
<dbReference type="PANTHER" id="PTHR43297">
    <property type="entry name" value="OLIGOPEPTIDE TRANSPORT ATP-BINDING PROTEIN APPD"/>
    <property type="match status" value="1"/>
</dbReference>
<evidence type="ECO:0000256" key="1">
    <source>
        <dbReference type="ARBA" id="ARBA00004202"/>
    </source>
</evidence>
<evidence type="ECO:0000256" key="2">
    <source>
        <dbReference type="ARBA" id="ARBA00005417"/>
    </source>
</evidence>
<dbReference type="CDD" id="cd03257">
    <property type="entry name" value="ABC_NikE_OppD_transporters"/>
    <property type="match status" value="1"/>
</dbReference>
<keyword evidence="7" id="KW-0472">Membrane</keyword>
<keyword evidence="4" id="KW-1003">Cell membrane</keyword>
<dbReference type="InterPro" id="IPR003593">
    <property type="entry name" value="AAA+_ATPase"/>
</dbReference>
<proteinExistence type="inferred from homology"/>
<dbReference type="EMBL" id="JACHJT010000001">
    <property type="protein sequence ID" value="MBB4931564.1"/>
    <property type="molecule type" value="Genomic_DNA"/>
</dbReference>
<dbReference type="InterPro" id="IPR050388">
    <property type="entry name" value="ABC_Ni/Peptide_Import"/>
</dbReference>
<dbReference type="Pfam" id="PF00005">
    <property type="entry name" value="ABC_tran"/>
    <property type="match status" value="1"/>
</dbReference>
<dbReference type="InterPro" id="IPR027417">
    <property type="entry name" value="P-loop_NTPase"/>
</dbReference>
<dbReference type="InterPro" id="IPR017871">
    <property type="entry name" value="ABC_transporter-like_CS"/>
</dbReference>
<feature type="domain" description="ABC transporter" evidence="8">
    <location>
        <begin position="2"/>
        <end position="254"/>
    </location>
</feature>
<keyword evidence="3" id="KW-0813">Transport</keyword>
<evidence type="ECO:0000256" key="7">
    <source>
        <dbReference type="ARBA" id="ARBA00023136"/>
    </source>
</evidence>
<dbReference type="AlphaFoldDB" id="A0A7W7RGJ9"/>
<comment type="caution">
    <text evidence="9">The sequence shown here is derived from an EMBL/GenBank/DDBJ whole genome shotgun (WGS) entry which is preliminary data.</text>
</comment>
<evidence type="ECO:0000313" key="10">
    <source>
        <dbReference type="Proteomes" id="UP000523007"/>
    </source>
</evidence>
<evidence type="ECO:0000259" key="8">
    <source>
        <dbReference type="PROSITE" id="PS50893"/>
    </source>
</evidence>
<evidence type="ECO:0000256" key="4">
    <source>
        <dbReference type="ARBA" id="ARBA00022475"/>
    </source>
</evidence>
<organism evidence="9 10">
    <name type="scientific">Lipingzhangella halophila</name>
    <dbReference type="NCBI Taxonomy" id="1783352"/>
    <lineage>
        <taxon>Bacteria</taxon>
        <taxon>Bacillati</taxon>
        <taxon>Actinomycetota</taxon>
        <taxon>Actinomycetes</taxon>
        <taxon>Streptosporangiales</taxon>
        <taxon>Nocardiopsidaceae</taxon>
        <taxon>Lipingzhangella</taxon>
    </lineage>
</organism>
<gene>
    <name evidence="9" type="ORF">F4561_002384</name>
</gene>
<accession>A0A7W7RGJ9</accession>
<dbReference type="Proteomes" id="UP000523007">
    <property type="component" value="Unassembled WGS sequence"/>
</dbReference>
<keyword evidence="5" id="KW-0547">Nucleotide-binding</keyword>
<keyword evidence="6 9" id="KW-0067">ATP-binding</keyword>
<protein>
    <submittedName>
        <fullName evidence="9">Peptide/nickel transport system ATP-binding protein</fullName>
    </submittedName>
</protein>
<evidence type="ECO:0000256" key="3">
    <source>
        <dbReference type="ARBA" id="ARBA00022448"/>
    </source>
</evidence>
<evidence type="ECO:0000256" key="5">
    <source>
        <dbReference type="ARBA" id="ARBA00022741"/>
    </source>
</evidence>
<keyword evidence="10" id="KW-1185">Reference proteome</keyword>
<dbReference type="PROSITE" id="PS50893">
    <property type="entry name" value="ABC_TRANSPORTER_2"/>
    <property type="match status" value="1"/>
</dbReference>
<dbReference type="GO" id="GO:0005886">
    <property type="term" value="C:plasma membrane"/>
    <property type="evidence" value="ECO:0007669"/>
    <property type="project" value="UniProtKB-SubCell"/>
</dbReference>